<evidence type="ECO:0000256" key="1">
    <source>
        <dbReference type="ARBA" id="ARBA00022801"/>
    </source>
</evidence>
<accession>X1IKA9</accession>
<gene>
    <name evidence="3" type="ORF">S03H2_55760</name>
</gene>
<dbReference type="Pfam" id="PF00326">
    <property type="entry name" value="Peptidase_S9"/>
    <property type="match status" value="1"/>
</dbReference>
<reference evidence="3" key="1">
    <citation type="journal article" date="2014" name="Front. Microbiol.">
        <title>High frequency of phylogenetically diverse reductive dehalogenase-homologous genes in deep subseafloor sedimentary metagenomes.</title>
        <authorList>
            <person name="Kawai M."/>
            <person name="Futagami T."/>
            <person name="Toyoda A."/>
            <person name="Takaki Y."/>
            <person name="Nishi S."/>
            <person name="Hori S."/>
            <person name="Arai W."/>
            <person name="Tsubouchi T."/>
            <person name="Morono Y."/>
            <person name="Uchiyama I."/>
            <person name="Ito T."/>
            <person name="Fujiyama A."/>
            <person name="Inagaki F."/>
            <person name="Takami H."/>
        </authorList>
    </citation>
    <scope>NUCLEOTIDE SEQUENCE</scope>
    <source>
        <strain evidence="3">Expedition CK06-06</strain>
    </source>
</reference>
<dbReference type="InterPro" id="IPR001375">
    <property type="entry name" value="Peptidase_S9_cat"/>
</dbReference>
<dbReference type="PANTHER" id="PTHR42776:SF27">
    <property type="entry name" value="DIPEPTIDYL PEPTIDASE FAMILY MEMBER 6"/>
    <property type="match status" value="1"/>
</dbReference>
<dbReference type="GO" id="GO:0006508">
    <property type="term" value="P:proteolysis"/>
    <property type="evidence" value="ECO:0007669"/>
    <property type="project" value="InterPro"/>
</dbReference>
<comment type="caution">
    <text evidence="3">The sequence shown here is derived from an EMBL/GenBank/DDBJ whole genome shotgun (WGS) entry which is preliminary data.</text>
</comment>
<name>X1IKA9_9ZZZZ</name>
<proteinExistence type="predicted"/>
<dbReference type="Gene3D" id="3.40.50.1820">
    <property type="entry name" value="alpha/beta hydrolase"/>
    <property type="match status" value="1"/>
</dbReference>
<keyword evidence="1" id="KW-0378">Hydrolase</keyword>
<protein>
    <recommendedName>
        <fullName evidence="2">Peptidase S9 prolyl oligopeptidase catalytic domain-containing protein</fullName>
    </recommendedName>
</protein>
<dbReference type="EMBL" id="BARU01035644">
    <property type="protein sequence ID" value="GAH82861.1"/>
    <property type="molecule type" value="Genomic_DNA"/>
</dbReference>
<evidence type="ECO:0000259" key="2">
    <source>
        <dbReference type="Pfam" id="PF00326"/>
    </source>
</evidence>
<sequence length="137" mass="16087">VMTNWIVTHTNRFKAAVTMRSISNWISMFGCSDIGWTFGKWEMGGSVLWSDEEAYMAKSPIRYVENVKTPTLIIHSEEDHRCPMEQAEQFYTALKFLGVPTELVRFPGEHHGLSREGKPQHREERINHIIRWFKTYL</sequence>
<dbReference type="PANTHER" id="PTHR42776">
    <property type="entry name" value="SERINE PEPTIDASE S9 FAMILY MEMBER"/>
    <property type="match status" value="1"/>
</dbReference>
<dbReference type="InterPro" id="IPR029058">
    <property type="entry name" value="AB_hydrolase_fold"/>
</dbReference>
<feature type="domain" description="Peptidase S9 prolyl oligopeptidase catalytic" evidence="2">
    <location>
        <begin position="2"/>
        <end position="137"/>
    </location>
</feature>
<feature type="non-terminal residue" evidence="3">
    <location>
        <position position="1"/>
    </location>
</feature>
<dbReference type="SUPFAM" id="SSF53474">
    <property type="entry name" value="alpha/beta-Hydrolases"/>
    <property type="match status" value="1"/>
</dbReference>
<dbReference type="GO" id="GO:0004252">
    <property type="term" value="F:serine-type endopeptidase activity"/>
    <property type="evidence" value="ECO:0007669"/>
    <property type="project" value="TreeGrafter"/>
</dbReference>
<organism evidence="3">
    <name type="scientific">marine sediment metagenome</name>
    <dbReference type="NCBI Taxonomy" id="412755"/>
    <lineage>
        <taxon>unclassified sequences</taxon>
        <taxon>metagenomes</taxon>
        <taxon>ecological metagenomes</taxon>
    </lineage>
</organism>
<dbReference type="AlphaFoldDB" id="X1IKA9"/>
<evidence type="ECO:0000313" key="3">
    <source>
        <dbReference type="EMBL" id="GAH82861.1"/>
    </source>
</evidence>